<dbReference type="Gene3D" id="3.40.50.300">
    <property type="entry name" value="P-loop containing nucleotide triphosphate hydrolases"/>
    <property type="match status" value="1"/>
</dbReference>
<keyword evidence="2" id="KW-0812">Transmembrane</keyword>
<dbReference type="SUPFAM" id="SSF52540">
    <property type="entry name" value="P-loop containing nucleoside triphosphate hydrolases"/>
    <property type="match status" value="1"/>
</dbReference>
<accession>A0A0L7M4F2</accession>
<dbReference type="InterPro" id="IPR015894">
    <property type="entry name" value="Guanylate-bd_N"/>
</dbReference>
<feature type="transmembrane region" description="Helical" evidence="2">
    <location>
        <begin position="992"/>
        <end position="1015"/>
    </location>
</feature>
<dbReference type="Proteomes" id="UP000054282">
    <property type="component" value="Unassembled WGS sequence"/>
</dbReference>
<dbReference type="PANTHER" id="PTHR23313:SF0">
    <property type="entry name" value="TESTIS-EXPRESSED PROTEIN 9"/>
    <property type="match status" value="1"/>
</dbReference>
<sequence length="1194" mass="141337">MNKLFFLCFLVIIIYSLSIYYCNDNILENANNDDSTKDINNINKNSSNKSKSEKTSNYNNDQYNIDDAYNEDEENDEEEGDDDENDHFEVPINCSGGNCFDSMDDINKIIDNKKKKMKYRRRRGKAIQIIKPNVNHTELIIIEENLEIFKRIDKPIAIVSVLGDMHTGKSFLLNLLNEHVIPDINKSNKYIENGFKVGNDITASTYGIWIWSEPIRINVKKLKKIYEYINENFTNFIKSYEYEKDEYNEEIIDLLNLYKTDDWISNVEELNLSDTDEVNLILMDTQGLNSPNVNKRYDEILYALTNLISTDIIFLTMKMINNKDLEFIENITKDANLFMLRAYTRSSGSTFSIKKNNFHKILDTLNNNLENNSLILESIASKNLMWVVHDFSQRLDVRKGKLWLDILLNSDRRDLDIKYWKKIISNKSKDKHDAYTTKKQKIAYLTYNENSSSGLLPNNNNNNNNSNDSSSNYKLNILYKNIDCVLLRNMYHNKEFDFTKANINDLNEEYKNDNDTNNQTHDLHSHKDETSGSQATNRSILQIKTLFTNVNQSSTHFKTNRAETKVIREQILNIRHKYAARVIHDEEEKELIKDIENNLYERLDQIKIEMLELGEMNIRKFCKIACEDALQIVVEDIKMKSDQYPIKQKDLTTFFESVSYNLIKYLEKKLSKNSDKLDLIYYKDNICSPLINNTFQEFYFLKKKNITLNENRLKSYFSNAVEKGKEVFEVLAENTENITEYFKNKNMFYTVLDKWTSEAINTYTLTLSDFAKEEKEINDEYLNVLNNDIKLLKQKAMEKWHNHCRDKTSALYNMHKSNLKKNFLENFNFPLDELVLQDIFLNLKGQEELKYMDIYCANEDSWNSEYKNFLKLTDEIFQFIKDENLKAIQITCQQPLDELKNGIKGEIHKYYLWSSLKSTLYNRALIVLSSNIENIYIKNQRENKIQSNLDEKYNNKNKNYKRISKDLMSKVINRWLNNDIYNVYYPIIRKQFLHRIVCYLGIAILIFIISLVVYFKKFHASFLFLIILALFMVFGYQQISIYGKTFFRHVVFYMYEGIANVFGTEGAIIVSILFISVTAIYVYNYHIVKFKNRVAKNTKKLLQSQNIMNMSGQNPYNDYNPSSKMRIFKPNFWRFQDYDKDPKYHAPNIPHDYKMHNDSSQYMDLKNRSNRPNKMDDYTSFNNSSKFQRRSYLD</sequence>
<dbReference type="InterPro" id="IPR027417">
    <property type="entry name" value="P-loop_NTPase"/>
</dbReference>
<dbReference type="OMA" id="FQEFYYL"/>
<gene>
    <name evidence="5" type="ORF">PFDG_04153</name>
</gene>
<evidence type="ECO:0000313" key="5">
    <source>
        <dbReference type="EMBL" id="KOB87703.1"/>
    </source>
</evidence>
<evidence type="ECO:0000256" key="1">
    <source>
        <dbReference type="SAM" id="MobiDB-lite"/>
    </source>
</evidence>
<dbReference type="OrthoDB" id="2135133at2759"/>
<keyword evidence="2" id="KW-0472">Membrane</keyword>
<feature type="compositionally biased region" description="Low complexity" evidence="1">
    <location>
        <begin position="38"/>
        <end position="60"/>
    </location>
</feature>
<feature type="chain" id="PRO_5005573906" description="Guanylate-binding protein N-terminal domain-containing protein" evidence="3">
    <location>
        <begin position="19"/>
        <end position="1194"/>
    </location>
</feature>
<feature type="region of interest" description="Disordered" evidence="1">
    <location>
        <begin position="1164"/>
        <end position="1194"/>
    </location>
</feature>
<proteinExistence type="predicted"/>
<evidence type="ECO:0000256" key="3">
    <source>
        <dbReference type="SAM" id="SignalP"/>
    </source>
</evidence>
<protein>
    <recommendedName>
        <fullName evidence="4">Guanylate-binding protein N-terminal domain-containing protein</fullName>
    </recommendedName>
</protein>
<dbReference type="EMBL" id="DS016647">
    <property type="protein sequence ID" value="KOB87703.1"/>
    <property type="molecule type" value="Genomic_DNA"/>
</dbReference>
<dbReference type="PANTHER" id="PTHR23313">
    <property type="entry name" value="TSEC1-RELATED"/>
    <property type="match status" value="1"/>
</dbReference>
<reference evidence="6" key="1">
    <citation type="submission" date="2006-09" db="EMBL/GenBank/DDBJ databases">
        <title>Annotation of Plasmodium falciparum Dd2.</title>
        <authorList>
            <consortium name="The Broad Institute Genome Sequencing Platform"/>
            <person name="Volkman S.K."/>
            <person name="Neafsey D.E."/>
            <person name="Dash A.P."/>
            <person name="Chitnis C.E."/>
            <person name="Hartl D.L."/>
            <person name="Young S.K."/>
            <person name="Zeng Q."/>
            <person name="Koehrsen M."/>
            <person name="Alvarado L."/>
            <person name="Berlin A."/>
            <person name="Borenstein D."/>
            <person name="Chapman S.B."/>
            <person name="Chen Z."/>
            <person name="Engels R."/>
            <person name="Freedman E."/>
            <person name="Gellesch M."/>
            <person name="Goldberg J."/>
            <person name="Griggs A."/>
            <person name="Gujja S."/>
            <person name="Heilman E.R."/>
            <person name="Heiman D.I."/>
            <person name="Howarth C."/>
            <person name="Jen D."/>
            <person name="Larson L."/>
            <person name="Mehta T."/>
            <person name="Neiman D."/>
            <person name="Park D."/>
            <person name="Pearson M."/>
            <person name="Roberts A."/>
            <person name="Saif S."/>
            <person name="Shea T."/>
            <person name="Shenoy N."/>
            <person name="Sisk P."/>
            <person name="Stolte C."/>
            <person name="Sykes S."/>
            <person name="Walk T."/>
            <person name="White J."/>
            <person name="Yandava C."/>
            <person name="Haas B."/>
            <person name="Henn M.R."/>
            <person name="Nusbaum C."/>
            <person name="Birren B."/>
        </authorList>
    </citation>
    <scope>NUCLEOTIDE SEQUENCE [LARGE SCALE GENOMIC DNA]</scope>
</reference>
<feature type="transmembrane region" description="Helical" evidence="2">
    <location>
        <begin position="1022"/>
        <end position="1041"/>
    </location>
</feature>
<name>A0A0L7M4F2_PLAF4</name>
<dbReference type="AlphaFoldDB" id="A0A0L7M4F2"/>
<reference evidence="6" key="2">
    <citation type="submission" date="2006-09" db="EMBL/GenBank/DDBJ databases">
        <title>The genome sequence of Plasmodium falciparum Dd2.</title>
        <authorList>
            <consortium name="The Broad Institute Genome Sequencing Platform"/>
            <person name="Birren B."/>
            <person name="Lander E."/>
            <person name="Galagan J."/>
            <person name="Nusbaum C."/>
            <person name="Devon K."/>
            <person name="Henn M."/>
            <person name="Jaffe D."/>
            <person name="Butler J."/>
            <person name="Alvarez P."/>
            <person name="Gnerre S."/>
            <person name="Grabherr M."/>
            <person name="Kleber M."/>
            <person name="Mauceli E."/>
            <person name="Brockman W."/>
            <person name="MacCallum I.A."/>
            <person name="Rounsley S."/>
            <person name="Young S."/>
            <person name="LaButti K."/>
            <person name="Pushparaj V."/>
            <person name="DeCaprio D."/>
            <person name="Crawford M."/>
            <person name="Koehrsen M."/>
            <person name="Engels R."/>
            <person name="Montgomery P."/>
            <person name="Pearson M."/>
            <person name="Howarth C."/>
            <person name="Larson L."/>
            <person name="Luoma S."/>
            <person name="White J."/>
            <person name="Kodira C."/>
            <person name="Zeng Q."/>
            <person name="O'Leary S."/>
            <person name="Yandava C."/>
            <person name="Alvarado L."/>
            <person name="Wirth D."/>
            <person name="Volkman S."/>
            <person name="Hartl D."/>
        </authorList>
    </citation>
    <scope>NUCLEOTIDE SEQUENCE [LARGE SCALE GENOMIC DNA]</scope>
</reference>
<feature type="transmembrane region" description="Helical" evidence="2">
    <location>
        <begin position="1061"/>
        <end position="1083"/>
    </location>
</feature>
<feature type="domain" description="Guanylate-binding protein N-terminal" evidence="4">
    <location>
        <begin position="274"/>
        <end position="341"/>
    </location>
</feature>
<feature type="region of interest" description="Disordered" evidence="1">
    <location>
        <begin position="509"/>
        <end position="535"/>
    </location>
</feature>
<feature type="domain" description="Guanylate-binding protein N-terminal" evidence="4">
    <location>
        <begin position="138"/>
        <end position="216"/>
    </location>
</feature>
<evidence type="ECO:0000259" key="4">
    <source>
        <dbReference type="Pfam" id="PF02263"/>
    </source>
</evidence>
<feature type="signal peptide" evidence="3">
    <location>
        <begin position="1"/>
        <end position="18"/>
    </location>
</feature>
<feature type="region of interest" description="Disordered" evidence="1">
    <location>
        <begin position="33"/>
        <end position="65"/>
    </location>
</feature>
<organism evidence="5 6">
    <name type="scientific">Plasmodium falciparum (isolate Dd2)</name>
    <dbReference type="NCBI Taxonomy" id="57267"/>
    <lineage>
        <taxon>Eukaryota</taxon>
        <taxon>Sar</taxon>
        <taxon>Alveolata</taxon>
        <taxon>Apicomplexa</taxon>
        <taxon>Aconoidasida</taxon>
        <taxon>Haemosporida</taxon>
        <taxon>Plasmodiidae</taxon>
        <taxon>Plasmodium</taxon>
        <taxon>Plasmodium (Laverania)</taxon>
    </lineage>
</organism>
<dbReference type="GO" id="GO:0003924">
    <property type="term" value="F:GTPase activity"/>
    <property type="evidence" value="ECO:0007669"/>
    <property type="project" value="InterPro"/>
</dbReference>
<dbReference type="Pfam" id="PF02263">
    <property type="entry name" value="GBP"/>
    <property type="match status" value="2"/>
</dbReference>
<keyword evidence="3" id="KW-0732">Signal</keyword>
<dbReference type="GO" id="GO:0005525">
    <property type="term" value="F:GTP binding"/>
    <property type="evidence" value="ECO:0007669"/>
    <property type="project" value="InterPro"/>
</dbReference>
<feature type="compositionally biased region" description="Basic and acidic residues" evidence="1">
    <location>
        <begin position="521"/>
        <end position="530"/>
    </location>
</feature>
<evidence type="ECO:0000256" key="2">
    <source>
        <dbReference type="SAM" id="Phobius"/>
    </source>
</evidence>
<evidence type="ECO:0000313" key="6">
    <source>
        <dbReference type="Proteomes" id="UP000054282"/>
    </source>
</evidence>
<dbReference type="KEGG" id="pfd:PFDG_04153"/>
<keyword evidence="2" id="KW-1133">Transmembrane helix</keyword>